<dbReference type="SUPFAM" id="SSF53850">
    <property type="entry name" value="Periplasmic binding protein-like II"/>
    <property type="match status" value="1"/>
</dbReference>
<name>A0A1B0ZSP7_9RHOB</name>
<gene>
    <name evidence="2" type="ORF">JL2886_02303</name>
    <name evidence="3" type="ORF">PXK24_11090</name>
</gene>
<organism evidence="2 4">
    <name type="scientific">Phaeobacter gallaeciensis</name>
    <dbReference type="NCBI Taxonomy" id="60890"/>
    <lineage>
        <taxon>Bacteria</taxon>
        <taxon>Pseudomonadati</taxon>
        <taxon>Pseudomonadota</taxon>
        <taxon>Alphaproteobacteria</taxon>
        <taxon>Rhodobacterales</taxon>
        <taxon>Roseobacteraceae</taxon>
        <taxon>Phaeobacter</taxon>
    </lineage>
</organism>
<dbReference type="EMBL" id="CP015124">
    <property type="protein sequence ID" value="ANP37192.1"/>
    <property type="molecule type" value="Genomic_DNA"/>
</dbReference>
<evidence type="ECO:0000313" key="2">
    <source>
        <dbReference type="EMBL" id="ANP37192.1"/>
    </source>
</evidence>
<evidence type="ECO:0000313" key="3">
    <source>
        <dbReference type="EMBL" id="MDE4166243.1"/>
    </source>
</evidence>
<evidence type="ECO:0000313" key="5">
    <source>
        <dbReference type="Proteomes" id="UP001218364"/>
    </source>
</evidence>
<feature type="chain" id="PRO_5044370025" evidence="1">
    <location>
        <begin position="29"/>
        <end position="258"/>
    </location>
</feature>
<feature type="signal peptide" evidence="1">
    <location>
        <begin position="1"/>
        <end position="28"/>
    </location>
</feature>
<evidence type="ECO:0000313" key="4">
    <source>
        <dbReference type="Proteomes" id="UP000092565"/>
    </source>
</evidence>
<reference evidence="3 5" key="2">
    <citation type="submission" date="2023-02" db="EMBL/GenBank/DDBJ databases">
        <title>Population genomics of bacteria associated with diatom.</title>
        <authorList>
            <person name="Xie J."/>
            <person name="Wang H."/>
        </authorList>
    </citation>
    <scope>NUCLEOTIDE SEQUENCE [LARGE SCALE GENOMIC DNA]</scope>
    <source>
        <strain evidence="3 5">PT47_8</strain>
    </source>
</reference>
<dbReference type="Gene3D" id="3.40.190.10">
    <property type="entry name" value="Periplasmic binding protein-like II"/>
    <property type="match status" value="2"/>
</dbReference>
<dbReference type="Proteomes" id="UP001218364">
    <property type="component" value="Unassembled WGS sequence"/>
</dbReference>
<accession>A0A1B0ZSP7</accession>
<protein>
    <submittedName>
        <fullName evidence="2">ABC transporter substrate-binding protein</fullName>
    </submittedName>
    <submittedName>
        <fullName evidence="3">Transporter substrate-binding domain-containing protein</fullName>
    </submittedName>
</protein>
<dbReference type="EMBL" id="JARCJK010000004">
    <property type="protein sequence ID" value="MDE4166243.1"/>
    <property type="molecule type" value="Genomic_DNA"/>
</dbReference>
<dbReference type="RefSeq" id="WP_082996063.1">
    <property type="nucleotide sequence ID" value="NZ_CP015124.1"/>
</dbReference>
<dbReference type="Proteomes" id="UP000092565">
    <property type="component" value="Chromosome"/>
</dbReference>
<evidence type="ECO:0000256" key="1">
    <source>
        <dbReference type="SAM" id="SignalP"/>
    </source>
</evidence>
<reference evidence="2 4" key="1">
    <citation type="submission" date="2016-04" db="EMBL/GenBank/DDBJ databases">
        <authorList>
            <person name="Evans L.H."/>
            <person name="Alamgir A."/>
            <person name="Owens N."/>
            <person name="Weber N.D."/>
            <person name="Virtaneva K."/>
            <person name="Barbian K."/>
            <person name="Babar A."/>
            <person name="Rosenke K."/>
        </authorList>
    </citation>
    <scope>NUCLEOTIDE SEQUENCE [LARGE SCALE GENOMIC DNA]</scope>
    <source>
        <strain evidence="2 4">JL2886</strain>
    </source>
</reference>
<proteinExistence type="predicted"/>
<dbReference type="AlphaFoldDB" id="A0A1B0ZSP7"/>
<dbReference type="PANTHER" id="PTHR35936">
    <property type="entry name" value="MEMBRANE-BOUND LYTIC MUREIN TRANSGLYCOSYLASE F"/>
    <property type="match status" value="1"/>
</dbReference>
<keyword evidence="4" id="KW-1185">Reference proteome</keyword>
<keyword evidence="1" id="KW-0732">Signal</keyword>
<dbReference type="OrthoDB" id="5421182at2"/>
<dbReference type="PANTHER" id="PTHR35936:SF25">
    <property type="entry name" value="ABC TRANSPORTER SUBSTRATE-BINDING PROTEIN"/>
    <property type="match status" value="1"/>
</dbReference>
<sequence length="258" mass="28073">MRSVRPIRARSAMNVLAALLLLGTPVSADVIDLRADAWCPFNCDPASDQPGYMVEVAQEALALFGHEVRYTSMTWSRSLSQALSGDITGVIGTDQEESPDLILGPPMGNYQEAVVFRAGEARSIATAEDLEGIRIGAILDYEYNTVIAAYVAENARNPERVQMIGGDDALKRNLQKLKAGRIDMAIDERSVVTYMIDQLGLQDDLQVANYGEATELHIGFSPALEASALYAQQLTEGVAQLKASGRYGEILKRYGLTE</sequence>